<name>A0A9P4N0W1_9PLEO</name>
<protein>
    <submittedName>
        <fullName evidence="1">Uncharacterized protein</fullName>
    </submittedName>
</protein>
<dbReference type="OrthoDB" id="2135762at2759"/>
<dbReference type="InterPro" id="IPR013950">
    <property type="entry name" value="Mis14/Nsl1"/>
</dbReference>
<evidence type="ECO:0000313" key="1">
    <source>
        <dbReference type="EMBL" id="KAF2258104.1"/>
    </source>
</evidence>
<evidence type="ECO:0000313" key="2">
    <source>
        <dbReference type="Proteomes" id="UP000800093"/>
    </source>
</evidence>
<keyword evidence="2" id="KW-1185">Reference proteome</keyword>
<comment type="caution">
    <text evidence="1">The sequence shown here is derived from an EMBL/GenBank/DDBJ whole genome shotgun (WGS) entry which is preliminary data.</text>
</comment>
<dbReference type="GO" id="GO:0000444">
    <property type="term" value="C:MIS12/MIND type complex"/>
    <property type="evidence" value="ECO:0007669"/>
    <property type="project" value="TreeGrafter"/>
</dbReference>
<dbReference type="Proteomes" id="UP000800093">
    <property type="component" value="Unassembled WGS sequence"/>
</dbReference>
<organism evidence="1 2">
    <name type="scientific">Lojkania enalia</name>
    <dbReference type="NCBI Taxonomy" id="147567"/>
    <lineage>
        <taxon>Eukaryota</taxon>
        <taxon>Fungi</taxon>
        <taxon>Dikarya</taxon>
        <taxon>Ascomycota</taxon>
        <taxon>Pezizomycotina</taxon>
        <taxon>Dothideomycetes</taxon>
        <taxon>Pleosporomycetidae</taxon>
        <taxon>Pleosporales</taxon>
        <taxon>Pleosporales incertae sedis</taxon>
        <taxon>Lojkania</taxon>
    </lineage>
</organism>
<dbReference type="EMBL" id="ML986782">
    <property type="protein sequence ID" value="KAF2258104.1"/>
    <property type="molecule type" value="Genomic_DNA"/>
</dbReference>
<proteinExistence type="predicted"/>
<dbReference type="GO" id="GO:0000070">
    <property type="term" value="P:mitotic sister chromatid segregation"/>
    <property type="evidence" value="ECO:0007669"/>
    <property type="project" value="InterPro"/>
</dbReference>
<dbReference type="Pfam" id="PF08641">
    <property type="entry name" value="Mis14"/>
    <property type="match status" value="1"/>
</dbReference>
<dbReference type="PANTHER" id="PTHR31749">
    <property type="entry name" value="KINETOCHORE-ASSOCIATED PROTEIN NSL1 HOMOLOG"/>
    <property type="match status" value="1"/>
</dbReference>
<gene>
    <name evidence="1" type="ORF">CC78DRAFT_572728</name>
</gene>
<dbReference type="PANTHER" id="PTHR31749:SF3">
    <property type="entry name" value="KINETOCHORE-ASSOCIATED PROTEIN NSL1 HOMOLOG"/>
    <property type="match status" value="1"/>
</dbReference>
<accession>A0A9P4N0W1</accession>
<dbReference type="AlphaFoldDB" id="A0A9P4N0W1"/>
<reference evidence="2" key="1">
    <citation type="journal article" date="2020" name="Stud. Mycol.">
        <title>101 Dothideomycetes genomes: A test case for predicting lifestyles and emergence of pathogens.</title>
        <authorList>
            <person name="Haridas S."/>
            <person name="Albert R."/>
            <person name="Binder M."/>
            <person name="Bloem J."/>
            <person name="LaButti K."/>
            <person name="Salamov A."/>
            <person name="Andreopoulos B."/>
            <person name="Baker S."/>
            <person name="Barry K."/>
            <person name="Bills G."/>
            <person name="Bluhm B."/>
            <person name="Cannon C."/>
            <person name="Castanera R."/>
            <person name="Culley D."/>
            <person name="Daum C."/>
            <person name="Ezra D."/>
            <person name="Gonzalez J."/>
            <person name="Henrissat B."/>
            <person name="Kuo A."/>
            <person name="Liang C."/>
            <person name="Lipzen A."/>
            <person name="Lutzoni F."/>
            <person name="Magnuson J."/>
            <person name="Mondo S."/>
            <person name="Nolan M."/>
            <person name="Ohm R."/>
            <person name="Pangilinan J."/>
            <person name="Park H.-J."/>
            <person name="Ramirez L."/>
            <person name="Alfaro M."/>
            <person name="Sun H."/>
            <person name="Tritt A."/>
            <person name="Yoshinaga Y."/>
            <person name="Zwiers L.-H."/>
            <person name="Turgeon B."/>
            <person name="Goodwin S."/>
            <person name="Spatafora J."/>
            <person name="Crous P."/>
            <person name="Grigoriev I."/>
        </authorList>
    </citation>
    <scope>NUCLEOTIDE SEQUENCE [LARGE SCALE GENOMIC DNA]</scope>
    <source>
        <strain evidence="2">CBS 304.66</strain>
    </source>
</reference>
<sequence>MNAPHRKIELQSPADLTYLTTLLRTTATSKLDLHLPPVTHASEPDDLRAAASQHLDAFISQIVTGLRQNISINGQDVMSGEAVYSVVEKEEFEPYDDALRQRLARLSERRDSLIAQVSGHRRGTPGLAARGFREGFEKEGERLELLRVESERVAGELRDSDVLSVGELKRGEEVLRNWERAVEGLGMLKGGLPETRARLERAGEVVGYLEGRGKAGK</sequence>